<reference evidence="2" key="1">
    <citation type="submission" date="2013-07" db="EMBL/GenBank/DDBJ databases">
        <title>The genome of an arbuscular mycorrhizal fungus provides insights into the evolution of the oldest plant symbiosis.</title>
        <authorList>
            <consortium name="DOE Joint Genome Institute"/>
            <person name="Tisserant E."/>
            <person name="Malbreil M."/>
            <person name="Kuo A."/>
            <person name="Kohler A."/>
            <person name="Symeonidi A."/>
            <person name="Balestrini R."/>
            <person name="Charron P."/>
            <person name="Duensing N."/>
            <person name="Frei-dit-Frey N."/>
            <person name="Gianinazzi-Pearson V."/>
            <person name="Gilbert B."/>
            <person name="Handa Y."/>
            <person name="Hijri M."/>
            <person name="Kaul R."/>
            <person name="Kawaguchi M."/>
            <person name="Krajinski F."/>
            <person name="Lammers P."/>
            <person name="Lapierre D."/>
            <person name="Masclaux F.G."/>
            <person name="Murat C."/>
            <person name="Morin E."/>
            <person name="Ndikumana S."/>
            <person name="Pagni M."/>
            <person name="Petitpierre D."/>
            <person name="Requena N."/>
            <person name="Rosikiewicz P."/>
            <person name="Riley R."/>
            <person name="Saito K."/>
            <person name="San Clemente H."/>
            <person name="Shapiro H."/>
            <person name="van Tuinen D."/>
            <person name="Becard G."/>
            <person name="Bonfante P."/>
            <person name="Paszkowski U."/>
            <person name="Shachar-Hill Y."/>
            <person name="Young J.P."/>
            <person name="Sanders I.R."/>
            <person name="Henrissat B."/>
            <person name="Rensing S.A."/>
            <person name="Grigoriev I.V."/>
            <person name="Corradi N."/>
            <person name="Roux C."/>
            <person name="Martin F."/>
        </authorList>
    </citation>
    <scope>NUCLEOTIDE SEQUENCE</scope>
    <source>
        <strain evidence="2">DAOM 197198</strain>
    </source>
</reference>
<evidence type="ECO:0000313" key="2">
    <source>
        <dbReference type="EMBL" id="ESA14780.1"/>
    </source>
</evidence>
<protein>
    <submittedName>
        <fullName evidence="2">Uncharacterized protein</fullName>
    </submittedName>
</protein>
<evidence type="ECO:0000256" key="1">
    <source>
        <dbReference type="SAM" id="MobiDB-lite"/>
    </source>
</evidence>
<dbReference type="HOGENOM" id="CLU_2074365_0_0_1"/>
<proteinExistence type="predicted"/>
<feature type="region of interest" description="Disordered" evidence="1">
    <location>
        <begin position="48"/>
        <end position="99"/>
    </location>
</feature>
<sequence length="118" mass="13735">MNRMILHIKSSAKYIKKNPKGFIKWAINRIIDNVKNIWKYIKSFFQQNDNSSNSSDSQNGDSSNSQQNDDSSNSQQNGDSSNSFNSSNSPPQNNYDVNNYRRQKRYLVFRYVPIISTR</sequence>
<feature type="compositionally biased region" description="Low complexity" evidence="1">
    <location>
        <begin position="48"/>
        <end position="94"/>
    </location>
</feature>
<gene>
    <name evidence="2" type="ORF">GLOINDRAFT_2682</name>
</gene>
<accession>U9U328</accession>
<dbReference type="VEuPathDB" id="FungiDB:RhiirFUN_012313"/>
<dbReference type="AlphaFoldDB" id="U9U328"/>
<dbReference type="EMBL" id="KI282581">
    <property type="protein sequence ID" value="ESA14780.1"/>
    <property type="molecule type" value="Genomic_DNA"/>
</dbReference>
<name>U9U328_RHIID</name>
<organism evidence="2">
    <name type="scientific">Rhizophagus irregularis (strain DAOM 181602 / DAOM 197198 / MUCL 43194)</name>
    <name type="common">Arbuscular mycorrhizal fungus</name>
    <name type="synonym">Glomus intraradices</name>
    <dbReference type="NCBI Taxonomy" id="747089"/>
    <lineage>
        <taxon>Eukaryota</taxon>
        <taxon>Fungi</taxon>
        <taxon>Fungi incertae sedis</taxon>
        <taxon>Mucoromycota</taxon>
        <taxon>Glomeromycotina</taxon>
        <taxon>Glomeromycetes</taxon>
        <taxon>Glomerales</taxon>
        <taxon>Glomeraceae</taxon>
        <taxon>Rhizophagus</taxon>
    </lineage>
</organism>